<evidence type="ECO:0000256" key="9">
    <source>
        <dbReference type="PROSITE-ProRule" id="PRU00047"/>
    </source>
</evidence>
<evidence type="ECO:0000313" key="14">
    <source>
        <dbReference type="EMBL" id="LAB69199.1"/>
    </source>
</evidence>
<dbReference type="InterPro" id="IPR001878">
    <property type="entry name" value="Znf_CCHC"/>
</dbReference>
<dbReference type="Gene3D" id="4.10.60.10">
    <property type="entry name" value="Zinc finger, CCHC-type"/>
    <property type="match status" value="1"/>
</dbReference>
<feature type="domain" description="CCHC-type" evidence="11">
    <location>
        <begin position="455"/>
        <end position="469"/>
    </location>
</feature>
<dbReference type="PROSITE" id="PS50158">
    <property type="entry name" value="ZF_CCHC"/>
    <property type="match status" value="1"/>
</dbReference>
<evidence type="ECO:0000256" key="2">
    <source>
        <dbReference type="ARBA" id="ARBA00022490"/>
    </source>
</evidence>
<dbReference type="InterPro" id="IPR036875">
    <property type="entry name" value="Znf_CCHC_sf"/>
</dbReference>
<comment type="subcellular location">
    <subcellularLocation>
        <location evidence="1">Cytoplasm</location>
    </subcellularLocation>
</comment>
<keyword evidence="6" id="KW-0479">Metal-binding</keyword>
<dbReference type="GO" id="GO:0003676">
    <property type="term" value="F:nucleic acid binding"/>
    <property type="evidence" value="ECO:0007669"/>
    <property type="project" value="InterPro"/>
</dbReference>
<name>A0A2P2I5B1_9CRUS</name>
<dbReference type="EMBL" id="IACT01003568">
    <property type="protein sequence ID" value="LAC22804.1"/>
    <property type="molecule type" value="mRNA"/>
</dbReference>
<keyword evidence="3" id="KW-0489">Methyltransferase</keyword>
<evidence type="ECO:0000259" key="13">
    <source>
        <dbReference type="PROSITE" id="PS51999"/>
    </source>
</evidence>
<evidence type="ECO:0000259" key="12">
    <source>
        <dbReference type="PROSITE" id="PS51270"/>
    </source>
</evidence>
<feature type="compositionally biased region" description="Basic and acidic residues" evidence="10">
    <location>
        <begin position="467"/>
        <end position="477"/>
    </location>
</feature>
<dbReference type="InterPro" id="IPR039846">
    <property type="entry name" value="ZCCHC4"/>
</dbReference>
<keyword evidence="8" id="KW-0862">Zinc</keyword>
<dbReference type="GO" id="GO:0008988">
    <property type="term" value="F:rRNA (adenine-N6-)-methyltransferase activity"/>
    <property type="evidence" value="ECO:0007669"/>
    <property type="project" value="InterPro"/>
</dbReference>
<dbReference type="PROSITE" id="PS50216">
    <property type="entry name" value="DHHC"/>
    <property type="match status" value="1"/>
</dbReference>
<keyword evidence="7 9" id="KW-0863">Zinc-finger</keyword>
<dbReference type="Pfam" id="PF00098">
    <property type="entry name" value="zf-CCHC"/>
    <property type="match status" value="1"/>
</dbReference>
<sequence length="514" mass="58360">MAPYFPPWRRRAPQPKLGLEVITKNIAQNPPCTHGPTVCFERFFVGGKSRKFYACSACRDQKTCPFFLWTDQQQPKTSRNQWLQKIKDSKPLRSHQDEYRRLSSLENVSAEERGYCTVCNMLCLLPSDPDHPPTPRCSPETIITPLQSSQLQHPSQLVPLKEASKCEAQYLFSKQSVCAVLSLVQQLGATKLLCVGVPSLHEAIKNQDTKICATSMLLDIDGRYRSFFPPTSFVRFNMFNQHFFDGTRAKQRLVNFLTGHNKLCVVCDPPFGARVELLKETFSFLTDLWRQANNIQDSNSENSSLSVLLIFPYFMETQVLGNMSELTMLDYQLEYTNHQYYTSGTKKSTKKGSAVRVYINKPNQVFKLPESEGYKHCKPCNRWVYKNNVHCDACNGCMGKDGSGYRHCTSCGRCVKPSWKHCDKCGKCQVQDHKCSGGIALTFAEAQKQQIATTCHSCGKTGHKRRDCPVRKGKDEQSESSPPKKAKRRKKNVPSSATEETSQYMNIIDDILCK</sequence>
<evidence type="ECO:0000256" key="6">
    <source>
        <dbReference type="ARBA" id="ARBA00022723"/>
    </source>
</evidence>
<dbReference type="EMBL" id="IACF01003587">
    <property type="protein sequence ID" value="LAB69199.1"/>
    <property type="molecule type" value="mRNA"/>
</dbReference>
<evidence type="ECO:0000256" key="3">
    <source>
        <dbReference type="ARBA" id="ARBA00022603"/>
    </source>
</evidence>
<dbReference type="PANTHER" id="PTHR13493:SF3">
    <property type="entry name" value="RRNA N6-ADENOSINE-METHYLTRANSFERASE ZCCHC4"/>
    <property type="match status" value="1"/>
</dbReference>
<dbReference type="InterPro" id="IPR010666">
    <property type="entry name" value="Znf_GRF"/>
</dbReference>
<evidence type="ECO:0000256" key="1">
    <source>
        <dbReference type="ARBA" id="ARBA00004496"/>
    </source>
</evidence>
<evidence type="ECO:0000256" key="4">
    <source>
        <dbReference type="ARBA" id="ARBA00022679"/>
    </source>
</evidence>
<feature type="domain" description="CTCHY-type" evidence="12">
    <location>
        <begin position="372"/>
        <end position="433"/>
    </location>
</feature>
<accession>A0A2P2I5B1</accession>
<reference evidence="15" key="1">
    <citation type="submission" date="2017-11" db="EMBL/GenBank/DDBJ databases">
        <title>The sensing device of the deep-sea amphipod.</title>
        <authorList>
            <person name="Kobayashi H."/>
            <person name="Nagahama T."/>
            <person name="Arai W."/>
            <person name="Sasagawa Y."/>
            <person name="Umeda M."/>
            <person name="Hayashi T."/>
            <person name="Nikaido I."/>
            <person name="Watanabe H."/>
            <person name="Oguri K."/>
            <person name="Kitazato H."/>
            <person name="Fujioka K."/>
            <person name="Kido Y."/>
            <person name="Takami H."/>
        </authorList>
    </citation>
    <scope>NUCLEOTIDE SEQUENCE</scope>
    <source>
        <tissue evidence="15">Whole body</tissue>
    </source>
</reference>
<dbReference type="PANTHER" id="PTHR13493">
    <property type="entry name" value="ZINC FINGER CCHC DOMAIN-CONTAINING"/>
    <property type="match status" value="1"/>
</dbReference>
<evidence type="ECO:0000256" key="8">
    <source>
        <dbReference type="ARBA" id="ARBA00022833"/>
    </source>
</evidence>
<protein>
    <submittedName>
        <fullName evidence="14">Zinc finger CCHC domain-containing protein 4-like</fullName>
    </submittedName>
</protein>
<proteinExistence type="evidence at transcript level"/>
<evidence type="ECO:0000313" key="15">
    <source>
        <dbReference type="EMBL" id="LAC22804.1"/>
    </source>
</evidence>
<evidence type="ECO:0000256" key="5">
    <source>
        <dbReference type="ARBA" id="ARBA00022691"/>
    </source>
</evidence>
<evidence type="ECO:0000256" key="7">
    <source>
        <dbReference type="ARBA" id="ARBA00022771"/>
    </source>
</evidence>
<dbReference type="InterPro" id="IPR041370">
    <property type="entry name" value="Mlase_EEF1AKMT1/ZCCHC4"/>
</dbReference>
<organism evidence="14">
    <name type="scientific">Hirondellea gigas</name>
    <dbReference type="NCBI Taxonomy" id="1518452"/>
    <lineage>
        <taxon>Eukaryota</taxon>
        <taxon>Metazoa</taxon>
        <taxon>Ecdysozoa</taxon>
        <taxon>Arthropoda</taxon>
        <taxon>Crustacea</taxon>
        <taxon>Multicrustacea</taxon>
        <taxon>Malacostraca</taxon>
        <taxon>Eumalacostraca</taxon>
        <taxon>Peracarida</taxon>
        <taxon>Amphipoda</taxon>
        <taxon>Amphilochidea</taxon>
        <taxon>Lysianassida</taxon>
        <taxon>Lysianassidira</taxon>
        <taxon>Lysianassoidea</taxon>
        <taxon>Lysianassidae</taxon>
        <taxon>Hirondellea</taxon>
    </lineage>
</organism>
<feature type="domain" description="GRF-type" evidence="13">
    <location>
        <begin position="32"/>
        <end position="73"/>
    </location>
</feature>
<dbReference type="GO" id="GO:0008270">
    <property type="term" value="F:zinc ion binding"/>
    <property type="evidence" value="ECO:0007669"/>
    <property type="project" value="UniProtKB-KW"/>
</dbReference>
<dbReference type="InterPro" id="IPR017921">
    <property type="entry name" value="Znf_CTCHY"/>
</dbReference>
<dbReference type="PROSITE" id="PS51270">
    <property type="entry name" value="ZF_CTCHY"/>
    <property type="match status" value="1"/>
</dbReference>
<reference evidence="14" key="2">
    <citation type="journal article" date="2018" name="Biosci. Biotechnol. Biochem.">
        <title>Polysaccharide hydrolase of the hadal zone amphipods Hirondellea gigas.</title>
        <authorList>
            <person name="Kobayashi H."/>
            <person name="Nagahama T."/>
            <person name="Arai W."/>
            <person name="Sasagawa Y."/>
            <person name="Umeda M."/>
            <person name="Hayashi T."/>
            <person name="Nikaido I."/>
            <person name="Watanabe H."/>
            <person name="Oguri K."/>
            <person name="Kitazato H."/>
            <person name="Fujioka K."/>
            <person name="Kido Y."/>
            <person name="Takami H."/>
        </authorList>
    </citation>
    <scope>NUCLEOTIDE SEQUENCE</scope>
    <source>
        <tissue evidence="14">Whole body</tissue>
    </source>
</reference>
<dbReference type="PROSITE" id="PS51999">
    <property type="entry name" value="ZF_GRF"/>
    <property type="match status" value="1"/>
</dbReference>
<dbReference type="AlphaFoldDB" id="A0A2P2I5B1"/>
<keyword evidence="2" id="KW-0963">Cytoplasm</keyword>
<dbReference type="SMART" id="SM00343">
    <property type="entry name" value="ZnF_C2HC"/>
    <property type="match status" value="1"/>
</dbReference>
<dbReference type="GO" id="GO:0005737">
    <property type="term" value="C:cytoplasm"/>
    <property type="evidence" value="ECO:0007669"/>
    <property type="project" value="UniProtKB-SubCell"/>
</dbReference>
<keyword evidence="5" id="KW-0949">S-adenosyl-L-methionine</keyword>
<feature type="region of interest" description="Disordered" evidence="10">
    <location>
        <begin position="462"/>
        <end position="501"/>
    </location>
</feature>
<dbReference type="SUPFAM" id="SSF57756">
    <property type="entry name" value="Retrovirus zinc finger-like domains"/>
    <property type="match status" value="1"/>
</dbReference>
<evidence type="ECO:0000256" key="10">
    <source>
        <dbReference type="SAM" id="MobiDB-lite"/>
    </source>
</evidence>
<dbReference type="Pfam" id="PF10237">
    <property type="entry name" value="N6-adenineMlase"/>
    <property type="match status" value="1"/>
</dbReference>
<evidence type="ECO:0000259" key="11">
    <source>
        <dbReference type="PROSITE" id="PS50158"/>
    </source>
</evidence>
<keyword evidence="4" id="KW-0808">Transferase</keyword>
<dbReference type="GO" id="GO:0005730">
    <property type="term" value="C:nucleolus"/>
    <property type="evidence" value="ECO:0007669"/>
    <property type="project" value="TreeGrafter"/>
</dbReference>